<dbReference type="SUPFAM" id="SSF47216">
    <property type="entry name" value="Proteasome activator"/>
    <property type="match status" value="1"/>
</dbReference>
<dbReference type="PANTHER" id="PTHR10660">
    <property type="entry name" value="PROTEASOME REGULATOR PA28"/>
    <property type="match status" value="1"/>
</dbReference>
<dbReference type="GO" id="GO:0008537">
    <property type="term" value="C:proteasome activator complex"/>
    <property type="evidence" value="ECO:0007669"/>
    <property type="project" value="InterPro"/>
</dbReference>
<dbReference type="OrthoDB" id="6591885at2759"/>
<dbReference type="Proteomes" id="UP001142055">
    <property type="component" value="Chromosome 2"/>
</dbReference>
<dbReference type="InterPro" id="IPR003186">
    <property type="entry name" value="PA28_C"/>
</dbReference>
<dbReference type="InterPro" id="IPR036997">
    <property type="entry name" value="PA28_C_sf"/>
</dbReference>
<comment type="caution">
    <text evidence="5">The sequence shown here is derived from an EMBL/GenBank/DDBJ whole genome shotgun (WGS) entry which is preliminary data.</text>
</comment>
<dbReference type="Pfam" id="PF02252">
    <property type="entry name" value="PA28_C"/>
    <property type="match status" value="1"/>
</dbReference>
<evidence type="ECO:0000256" key="3">
    <source>
        <dbReference type="SAM" id="MobiDB-lite"/>
    </source>
</evidence>
<sequence length="260" mass="30955">MKLKGKKPSPIGKNRKRQSSNEDEKEPIDRTVVREQIDQFVRILMKDFPRKIVEIDQLRRKEFNYERMKLKCLTTETELERYFPKLNSKVEIDKYQQMYTIADFSSCSFLFPNGMIPINRSADELVQILLDQLEDLQRYLFECCMTIELIIPSYEKRSAFEYSLLQDLLSEFRRVLKWANTQYGTAETLILDFHGQEMIKIANYPQYEDLRKAFIRSEKKQLKELVTIVNYLFFLYLTMMDIVCKNGDKLGMLLTKARNG</sequence>
<dbReference type="AlphaFoldDB" id="A0A9Q0M7N1"/>
<name>A0A9Q0M7N1_BLOTA</name>
<dbReference type="InterPro" id="IPR036252">
    <property type="entry name" value="Proteasome_activ_sf"/>
</dbReference>
<dbReference type="EMBL" id="JAPWDV010000002">
    <property type="protein sequence ID" value="KAJ6218870.1"/>
    <property type="molecule type" value="Genomic_DNA"/>
</dbReference>
<protein>
    <recommendedName>
        <fullName evidence="4">Proteasome activator PA28 C-terminal domain-containing protein</fullName>
    </recommendedName>
</protein>
<keyword evidence="2" id="KW-0647">Proteasome</keyword>
<feature type="domain" description="Proteasome activator PA28 C-terminal" evidence="4">
    <location>
        <begin position="116"/>
        <end position="250"/>
    </location>
</feature>
<dbReference type="GO" id="GO:2000045">
    <property type="term" value="P:regulation of G1/S transition of mitotic cell cycle"/>
    <property type="evidence" value="ECO:0007669"/>
    <property type="project" value="TreeGrafter"/>
</dbReference>
<organism evidence="5 6">
    <name type="scientific">Blomia tropicalis</name>
    <name type="common">Mite</name>
    <dbReference type="NCBI Taxonomy" id="40697"/>
    <lineage>
        <taxon>Eukaryota</taxon>
        <taxon>Metazoa</taxon>
        <taxon>Ecdysozoa</taxon>
        <taxon>Arthropoda</taxon>
        <taxon>Chelicerata</taxon>
        <taxon>Arachnida</taxon>
        <taxon>Acari</taxon>
        <taxon>Acariformes</taxon>
        <taxon>Sarcoptiformes</taxon>
        <taxon>Astigmata</taxon>
        <taxon>Glycyphagoidea</taxon>
        <taxon>Echimyopodidae</taxon>
        <taxon>Blomia</taxon>
    </lineage>
</organism>
<gene>
    <name evidence="5" type="ORF">RDWZM_004682</name>
</gene>
<evidence type="ECO:0000256" key="2">
    <source>
        <dbReference type="ARBA" id="ARBA00022942"/>
    </source>
</evidence>
<evidence type="ECO:0000313" key="5">
    <source>
        <dbReference type="EMBL" id="KAJ6218870.1"/>
    </source>
</evidence>
<accession>A0A9Q0M7N1</accession>
<proteinExistence type="inferred from homology"/>
<comment type="similarity">
    <text evidence="1">Belongs to the PA28 family.</text>
</comment>
<dbReference type="Gene3D" id="1.20.120.180">
    <property type="entry name" value="Proteasome activator pa28, C-terminal domain"/>
    <property type="match status" value="1"/>
</dbReference>
<keyword evidence="6" id="KW-1185">Reference proteome</keyword>
<dbReference type="GO" id="GO:0005737">
    <property type="term" value="C:cytoplasm"/>
    <property type="evidence" value="ECO:0007669"/>
    <property type="project" value="TreeGrafter"/>
</dbReference>
<reference evidence="5" key="1">
    <citation type="submission" date="2022-12" db="EMBL/GenBank/DDBJ databases">
        <title>Genome assemblies of Blomia tropicalis.</title>
        <authorList>
            <person name="Cui Y."/>
        </authorList>
    </citation>
    <scope>NUCLEOTIDE SEQUENCE</scope>
    <source>
        <tissue evidence="5">Adult mites</tissue>
    </source>
</reference>
<dbReference type="GO" id="GO:0061136">
    <property type="term" value="P:regulation of proteasomal protein catabolic process"/>
    <property type="evidence" value="ECO:0007669"/>
    <property type="project" value="TreeGrafter"/>
</dbReference>
<dbReference type="GO" id="GO:0061133">
    <property type="term" value="F:endopeptidase activator activity"/>
    <property type="evidence" value="ECO:0007669"/>
    <property type="project" value="TreeGrafter"/>
</dbReference>
<feature type="compositionally biased region" description="Basic and acidic residues" evidence="3">
    <location>
        <begin position="19"/>
        <end position="29"/>
    </location>
</feature>
<evidence type="ECO:0000259" key="4">
    <source>
        <dbReference type="Pfam" id="PF02252"/>
    </source>
</evidence>
<dbReference type="InterPro" id="IPR009077">
    <property type="entry name" value="Proteasome_activ_PA28"/>
</dbReference>
<feature type="region of interest" description="Disordered" evidence="3">
    <location>
        <begin position="1"/>
        <end position="29"/>
    </location>
</feature>
<dbReference type="GO" id="GO:0005654">
    <property type="term" value="C:nucleoplasm"/>
    <property type="evidence" value="ECO:0007669"/>
    <property type="project" value="TreeGrafter"/>
</dbReference>
<evidence type="ECO:0000256" key="1">
    <source>
        <dbReference type="ARBA" id="ARBA00005883"/>
    </source>
</evidence>
<feature type="compositionally biased region" description="Basic residues" evidence="3">
    <location>
        <begin position="1"/>
        <end position="18"/>
    </location>
</feature>
<evidence type="ECO:0000313" key="6">
    <source>
        <dbReference type="Proteomes" id="UP001142055"/>
    </source>
</evidence>
<dbReference type="PANTHER" id="PTHR10660:SF2">
    <property type="entry name" value="LD45860P"/>
    <property type="match status" value="1"/>
</dbReference>